<evidence type="ECO:0000313" key="1">
    <source>
        <dbReference type="EMBL" id="MBB5968006.1"/>
    </source>
</evidence>
<organism evidence="1 2">
    <name type="scientific">Planomonospora venezuelensis</name>
    <dbReference type="NCBI Taxonomy" id="1999"/>
    <lineage>
        <taxon>Bacteria</taxon>
        <taxon>Bacillati</taxon>
        <taxon>Actinomycetota</taxon>
        <taxon>Actinomycetes</taxon>
        <taxon>Streptosporangiales</taxon>
        <taxon>Streptosporangiaceae</taxon>
        <taxon>Planomonospora</taxon>
    </lineage>
</organism>
<proteinExistence type="predicted"/>
<accession>A0A841DLM1</accession>
<dbReference type="AlphaFoldDB" id="A0A841DLM1"/>
<evidence type="ECO:0000313" key="2">
    <source>
        <dbReference type="Proteomes" id="UP000562352"/>
    </source>
</evidence>
<dbReference type="EMBL" id="JACHJJ010000045">
    <property type="protein sequence ID" value="MBB5968006.1"/>
    <property type="molecule type" value="Genomic_DNA"/>
</dbReference>
<name>A0A841DLM1_PLAVE</name>
<dbReference type="Proteomes" id="UP000562352">
    <property type="component" value="Unassembled WGS sequence"/>
</dbReference>
<dbReference type="RefSeq" id="WP_184948702.1">
    <property type="nucleotide sequence ID" value="NZ_BAAAWZ010000001.1"/>
</dbReference>
<protein>
    <submittedName>
        <fullName evidence="1">Uncharacterized protein</fullName>
    </submittedName>
</protein>
<keyword evidence="2" id="KW-1185">Reference proteome</keyword>
<sequence length="108" mass="11473">MLIDACGLRTPPAEVARKATDVVVTPLVQPPVTGTRGEATSAGRMFSRTSGLLTQALADVEDAWLTGAPMSCPCLTVTPVTRLISTCGLGRYGRRRSGLPSCRRSTRR</sequence>
<reference evidence="1 2" key="1">
    <citation type="submission" date="2020-08" db="EMBL/GenBank/DDBJ databases">
        <title>Genomic Encyclopedia of Type Strains, Phase III (KMG-III): the genomes of soil and plant-associated and newly described type strains.</title>
        <authorList>
            <person name="Whitman W."/>
        </authorList>
    </citation>
    <scope>NUCLEOTIDE SEQUENCE [LARGE SCALE GENOMIC DNA]</scope>
    <source>
        <strain evidence="1 2">CECT 3303</strain>
    </source>
</reference>
<comment type="caution">
    <text evidence="1">The sequence shown here is derived from an EMBL/GenBank/DDBJ whole genome shotgun (WGS) entry which is preliminary data.</text>
</comment>
<gene>
    <name evidence="1" type="ORF">FHS22_007324</name>
</gene>